<evidence type="ECO:0000313" key="3">
    <source>
        <dbReference type="EMBL" id="GLI34990.1"/>
    </source>
</evidence>
<dbReference type="Proteomes" id="UP001144372">
    <property type="component" value="Unassembled WGS sequence"/>
</dbReference>
<sequence length="331" mass="38326">MPDKIDSYRSYGQKVISLFAKLLFTGRNYSLSELATHFACSKQTISRLIEDIRRSYGVEVEESFQGNRKYFHIKRLGGNLPLVNLTETELSALQMCRAFAEHLLGREVYQESTRALEKSLALLPGKQGLSSDLFASFKPGSIDYTPHQESIRNLIEAMERKKICRITYKSIMASGAKIFHIKPLKIFSHRETIYLHARLAREPSKAWKEPAFDPLLTIHRLKKVEITDRMFEFPRDYDFKEVFNQNFGIIKDEAFKVEAEFTGFAARYVAERVWNPDQKIRPIDDGKIVLTFEATSVPEVISWLLSFGEEAKLLSPVWLVEEVKIKSRYFH</sequence>
<dbReference type="EMBL" id="BSDR01000001">
    <property type="protein sequence ID" value="GLI34990.1"/>
    <property type="molecule type" value="Genomic_DNA"/>
</dbReference>
<feature type="domain" description="WYL" evidence="1">
    <location>
        <begin position="151"/>
        <end position="198"/>
    </location>
</feature>
<feature type="domain" description="WCX" evidence="2">
    <location>
        <begin position="254"/>
        <end position="324"/>
    </location>
</feature>
<dbReference type="Pfam" id="PF13280">
    <property type="entry name" value="WYL"/>
    <property type="match status" value="1"/>
</dbReference>
<dbReference type="InterPro" id="IPR057727">
    <property type="entry name" value="WCX_dom"/>
</dbReference>
<protein>
    <recommendedName>
        <fullName evidence="5">WYL domain-containing protein</fullName>
    </recommendedName>
</protein>
<accession>A0A9W6FU90</accession>
<dbReference type="AlphaFoldDB" id="A0A9W6FU90"/>
<evidence type="ECO:0008006" key="5">
    <source>
        <dbReference type="Google" id="ProtNLM"/>
    </source>
</evidence>
<reference evidence="3" key="1">
    <citation type="submission" date="2022-12" db="EMBL/GenBank/DDBJ databases">
        <title>Reference genome sequencing for broad-spectrum identification of bacterial and archaeal isolates by mass spectrometry.</title>
        <authorList>
            <person name="Sekiguchi Y."/>
            <person name="Tourlousse D.M."/>
        </authorList>
    </citation>
    <scope>NUCLEOTIDE SEQUENCE</scope>
    <source>
        <strain evidence="3">ASRB1</strain>
    </source>
</reference>
<name>A0A9W6FU90_9BACT</name>
<keyword evidence="4" id="KW-1185">Reference proteome</keyword>
<dbReference type="PANTHER" id="PTHR34580:SF1">
    <property type="entry name" value="PROTEIN PAFC"/>
    <property type="match status" value="1"/>
</dbReference>
<dbReference type="InterPro" id="IPR051534">
    <property type="entry name" value="CBASS_pafABC_assoc_protein"/>
</dbReference>
<gene>
    <name evidence="3" type="ORF">DAMNIGENAA_24230</name>
</gene>
<evidence type="ECO:0000259" key="1">
    <source>
        <dbReference type="Pfam" id="PF13280"/>
    </source>
</evidence>
<dbReference type="PANTHER" id="PTHR34580">
    <property type="match status" value="1"/>
</dbReference>
<dbReference type="Pfam" id="PF25583">
    <property type="entry name" value="WCX"/>
    <property type="match status" value="1"/>
</dbReference>
<dbReference type="PROSITE" id="PS52050">
    <property type="entry name" value="WYL"/>
    <property type="match status" value="1"/>
</dbReference>
<evidence type="ECO:0000259" key="2">
    <source>
        <dbReference type="Pfam" id="PF25583"/>
    </source>
</evidence>
<dbReference type="InterPro" id="IPR026881">
    <property type="entry name" value="WYL_dom"/>
</dbReference>
<organism evidence="3 4">
    <name type="scientific">Desulforhabdus amnigena</name>
    <dbReference type="NCBI Taxonomy" id="40218"/>
    <lineage>
        <taxon>Bacteria</taxon>
        <taxon>Pseudomonadati</taxon>
        <taxon>Thermodesulfobacteriota</taxon>
        <taxon>Syntrophobacteria</taxon>
        <taxon>Syntrophobacterales</taxon>
        <taxon>Syntrophobacteraceae</taxon>
        <taxon>Desulforhabdus</taxon>
    </lineage>
</organism>
<proteinExistence type="predicted"/>
<dbReference type="RefSeq" id="WP_281794492.1">
    <property type="nucleotide sequence ID" value="NZ_BSDR01000001.1"/>
</dbReference>
<evidence type="ECO:0000313" key="4">
    <source>
        <dbReference type="Proteomes" id="UP001144372"/>
    </source>
</evidence>
<comment type="caution">
    <text evidence="3">The sequence shown here is derived from an EMBL/GenBank/DDBJ whole genome shotgun (WGS) entry which is preliminary data.</text>
</comment>